<dbReference type="STRING" id="1121001.SAMN02745857_01679"/>
<dbReference type="OrthoDB" id="5291868at2"/>
<reference evidence="1 2" key="1">
    <citation type="submission" date="2017-04" db="EMBL/GenBank/DDBJ databases">
        <authorList>
            <person name="Afonso C.L."/>
            <person name="Miller P.J."/>
            <person name="Scott M.A."/>
            <person name="Spackman E."/>
            <person name="Goraichik I."/>
            <person name="Dimitrov K.M."/>
            <person name="Suarez D.L."/>
            <person name="Swayne D.E."/>
        </authorList>
    </citation>
    <scope>NUCLEOTIDE SEQUENCE [LARGE SCALE GENOMIC DNA]</scope>
    <source>
        <strain evidence="1 2">DSM 23236</strain>
    </source>
</reference>
<dbReference type="Pfam" id="PF11062">
    <property type="entry name" value="DUF2863"/>
    <property type="match status" value="1"/>
</dbReference>
<evidence type="ECO:0008006" key="3">
    <source>
        <dbReference type="Google" id="ProtNLM"/>
    </source>
</evidence>
<organism evidence="1 2">
    <name type="scientific">Andreprevotia lacus DSM 23236</name>
    <dbReference type="NCBI Taxonomy" id="1121001"/>
    <lineage>
        <taxon>Bacteria</taxon>
        <taxon>Pseudomonadati</taxon>
        <taxon>Pseudomonadota</taxon>
        <taxon>Betaproteobacteria</taxon>
        <taxon>Neisseriales</taxon>
        <taxon>Chitinibacteraceae</taxon>
        <taxon>Andreprevotia</taxon>
    </lineage>
</organism>
<sequence length="392" mass="42961">MLKRNRPARRGRTTADENELLRLANGLADSSSRVEDLFWEAQLHHKIANLIAEREEDVLNSALDAVSQGDGRAYEALADMIEGACETTRIMVDGQPWDALLISAPALAWSRWQIGGGSISPDTLKNLKVQLGAHVLAAGARVALADFLFSPDQLPRGFVPTAELTQTLAEAAIANQNLGVDARSLPETKAFLADTRYLLGVVAAPTGQAMFRWQEEDGDRMQALEQWQKQGGAVMQGLLAGSAFEFAMPGAYHSAWRQSDRLSRGYSIQATVAYLTIALGIEPRQLQAVVGQFHGTQLEEYRVGFSKYGEDAVLHGVVWPLLDGEDEHTDCVAEIEAILKEIGVTAIHVHDQDFPLEYCDDCGSPFYPNLDGELLHVGMPEEEENTQPTTLH</sequence>
<dbReference type="InterPro" id="IPR021292">
    <property type="entry name" value="DUF2863"/>
</dbReference>
<dbReference type="Proteomes" id="UP000192761">
    <property type="component" value="Unassembled WGS sequence"/>
</dbReference>
<name>A0A1W1XIT9_9NEIS</name>
<gene>
    <name evidence="1" type="ORF">SAMN02745857_01679</name>
</gene>
<dbReference type="EMBL" id="FWXD01000008">
    <property type="protein sequence ID" value="SMC23742.1"/>
    <property type="molecule type" value="Genomic_DNA"/>
</dbReference>
<dbReference type="RefSeq" id="WP_084090342.1">
    <property type="nucleotide sequence ID" value="NZ_FWXD01000008.1"/>
</dbReference>
<evidence type="ECO:0000313" key="2">
    <source>
        <dbReference type="Proteomes" id="UP000192761"/>
    </source>
</evidence>
<dbReference type="AlphaFoldDB" id="A0A1W1XIT9"/>
<evidence type="ECO:0000313" key="1">
    <source>
        <dbReference type="EMBL" id="SMC23742.1"/>
    </source>
</evidence>
<protein>
    <recommendedName>
        <fullName evidence="3">DUF2863 domain-containing protein</fullName>
    </recommendedName>
</protein>
<accession>A0A1W1XIT9</accession>
<proteinExistence type="predicted"/>
<keyword evidence="2" id="KW-1185">Reference proteome</keyword>